<evidence type="ECO:0000313" key="3">
    <source>
        <dbReference type="Proteomes" id="UP000822152"/>
    </source>
</evidence>
<proteinExistence type="predicted"/>
<dbReference type="EMBL" id="JAAIPF010000046">
    <property type="protein sequence ID" value="NSF75126.1"/>
    <property type="molecule type" value="Genomic_DNA"/>
</dbReference>
<sequence length="57" mass="7307">MSKVIRVTIRYSQKTLEEEREKFKKEYEEFCNNREKENSLTEWREREEWSTNKDQWM</sequence>
<feature type="region of interest" description="Disordered" evidence="1">
    <location>
        <begin position="37"/>
        <end position="57"/>
    </location>
</feature>
<dbReference type="Proteomes" id="UP000822152">
    <property type="component" value="Unassembled WGS sequence"/>
</dbReference>
<dbReference type="RefSeq" id="WP_173744335.1">
    <property type="nucleotide sequence ID" value="NZ_JAAIPF010000046.1"/>
</dbReference>
<accession>A0ABX2GSJ0</accession>
<evidence type="ECO:0000256" key="1">
    <source>
        <dbReference type="SAM" id="MobiDB-lite"/>
    </source>
</evidence>
<keyword evidence="3" id="KW-1185">Reference proteome</keyword>
<protein>
    <submittedName>
        <fullName evidence="2">Uncharacterized protein</fullName>
    </submittedName>
</protein>
<evidence type="ECO:0000313" key="2">
    <source>
        <dbReference type="EMBL" id="NSF75126.1"/>
    </source>
</evidence>
<organism evidence="2 3">
    <name type="scientific">Blautia wexlerae</name>
    <dbReference type="NCBI Taxonomy" id="418240"/>
    <lineage>
        <taxon>Bacteria</taxon>
        <taxon>Bacillati</taxon>
        <taxon>Bacillota</taxon>
        <taxon>Clostridia</taxon>
        <taxon>Lachnospirales</taxon>
        <taxon>Lachnospiraceae</taxon>
        <taxon>Blautia</taxon>
    </lineage>
</organism>
<comment type="caution">
    <text evidence="2">The sequence shown here is derived from an EMBL/GenBank/DDBJ whole genome shotgun (WGS) entry which is preliminary data.</text>
</comment>
<gene>
    <name evidence="2" type="ORF">G4952_15270</name>
</gene>
<reference evidence="2 3" key="1">
    <citation type="journal article" date="2020" name="Cell Host Microbe">
        <title>Functional and Genomic Variation between Human-Derived Isolates of Lachnospiraceae Reveals Inter- and Intra-Species Diversity.</title>
        <authorList>
            <person name="Sorbara M.T."/>
            <person name="Littmann E.R."/>
            <person name="Fontana E."/>
            <person name="Moody T.U."/>
            <person name="Kohout C.E."/>
            <person name="Gjonbalaj M."/>
            <person name="Eaton V."/>
            <person name="Seok R."/>
            <person name="Leiner I.M."/>
            <person name="Pamer E.G."/>
        </authorList>
    </citation>
    <scope>NUCLEOTIDE SEQUENCE [LARGE SCALE GENOMIC DNA]</scope>
    <source>
        <strain evidence="2 3">MSK.20.11</strain>
    </source>
</reference>
<name>A0ABX2GSJ0_9FIRM</name>